<proteinExistence type="predicted"/>
<dbReference type="InterPro" id="IPR052528">
    <property type="entry name" value="Sugar_transport-like"/>
</dbReference>
<keyword evidence="2" id="KW-1133">Transmembrane helix</keyword>
<dbReference type="OrthoDB" id="2086294at2"/>
<organism evidence="3 4">
    <name type="scientific">Paenibacillus athensensis</name>
    <dbReference type="NCBI Taxonomy" id="1967502"/>
    <lineage>
        <taxon>Bacteria</taxon>
        <taxon>Bacillati</taxon>
        <taxon>Bacillota</taxon>
        <taxon>Bacilli</taxon>
        <taxon>Bacillales</taxon>
        <taxon>Paenibacillaceae</taxon>
        <taxon>Paenibacillus</taxon>
    </lineage>
</organism>
<feature type="transmembrane region" description="Helical" evidence="2">
    <location>
        <begin position="337"/>
        <end position="363"/>
    </location>
</feature>
<comment type="caution">
    <text evidence="3">The sequence shown here is derived from an EMBL/GenBank/DDBJ whole genome shotgun (WGS) entry which is preliminary data.</text>
</comment>
<evidence type="ECO:0000256" key="2">
    <source>
        <dbReference type="SAM" id="Phobius"/>
    </source>
</evidence>
<feature type="transmembrane region" description="Helical" evidence="2">
    <location>
        <begin position="284"/>
        <end position="303"/>
    </location>
</feature>
<dbReference type="InterPro" id="IPR011701">
    <property type="entry name" value="MFS"/>
</dbReference>
<dbReference type="PANTHER" id="PTHR23526">
    <property type="entry name" value="INTEGRAL MEMBRANE TRANSPORT PROTEIN-RELATED"/>
    <property type="match status" value="1"/>
</dbReference>
<feature type="transmembrane region" description="Helical" evidence="2">
    <location>
        <begin position="408"/>
        <end position="427"/>
    </location>
</feature>
<gene>
    <name evidence="3" type="ORF">B5M42_15575</name>
</gene>
<accession>A0A4Y8PXX2</accession>
<feature type="transmembrane region" description="Helical" evidence="2">
    <location>
        <begin position="202"/>
        <end position="224"/>
    </location>
</feature>
<name>A0A4Y8PXX2_9BACL</name>
<feature type="transmembrane region" description="Helical" evidence="2">
    <location>
        <begin position="111"/>
        <end position="130"/>
    </location>
</feature>
<evidence type="ECO:0000313" key="4">
    <source>
        <dbReference type="Proteomes" id="UP000298246"/>
    </source>
</evidence>
<feature type="transmembrane region" description="Helical" evidence="2">
    <location>
        <begin position="48"/>
        <end position="72"/>
    </location>
</feature>
<sequence length="437" mass="48298">MNHHDPTRHRLYPGWGKQSAGSGYFEGRGTVVASAEEDRGRLDGQAMLLLAVNALFTIGNSLSGTFVGVYLWKAKHDFALIGWFTLVTFLTMALTFWVAGKWVKEHNKMNCLRIGVAVSAVFYLLVLWLGTTSVHYIVPLGMVQGISTGLFWLAFNVVYFEVTDPDSRDRFNGWVGLLSSIAGMVAPWVSGGLIVRLGGVNGYRLIFSLSLGIFVLGVVVSFFLKKRKAEGSYEWLLAVRCLKRKDTPWRRVFAALAAQGVREGVFGFMIGLLVYLATQSEGRLGNFTLVTSSVGLVSYWAVGRYIKPRFRLWAMLVGAGLMVAVIVPFFWQVSYVTLLIFGVTVALVFPLYTIPMVSAVFDLIGSDAESARQREEYVVLRELGLNAGRVVGALLFIAVVSWSTQPKVISTLMLVIGSSPLVSWLFIRKQLKAAHRA</sequence>
<dbReference type="Proteomes" id="UP000298246">
    <property type="component" value="Unassembled WGS sequence"/>
</dbReference>
<dbReference type="GO" id="GO:0022857">
    <property type="term" value="F:transmembrane transporter activity"/>
    <property type="evidence" value="ECO:0007669"/>
    <property type="project" value="InterPro"/>
</dbReference>
<dbReference type="AlphaFoldDB" id="A0A4Y8PXX2"/>
<keyword evidence="2" id="KW-0812">Transmembrane</keyword>
<dbReference type="RefSeq" id="WP_134754442.1">
    <property type="nucleotide sequence ID" value="NZ_MYFO02000005.1"/>
</dbReference>
<dbReference type="Gene3D" id="1.20.1250.20">
    <property type="entry name" value="MFS general substrate transporter like domains"/>
    <property type="match status" value="1"/>
</dbReference>
<feature type="transmembrane region" description="Helical" evidence="2">
    <location>
        <begin position="171"/>
        <end position="190"/>
    </location>
</feature>
<dbReference type="EMBL" id="MYFO01000021">
    <property type="protein sequence ID" value="TFE86044.1"/>
    <property type="molecule type" value="Genomic_DNA"/>
</dbReference>
<dbReference type="GO" id="GO:0005886">
    <property type="term" value="C:plasma membrane"/>
    <property type="evidence" value="ECO:0007669"/>
    <property type="project" value="UniProtKB-SubCell"/>
</dbReference>
<reference evidence="3 4" key="1">
    <citation type="submission" date="2017-03" db="EMBL/GenBank/DDBJ databases">
        <title>Isolation of Levoglucosan Utilizing Bacteria.</title>
        <authorList>
            <person name="Arya A.S."/>
        </authorList>
    </citation>
    <scope>NUCLEOTIDE SEQUENCE [LARGE SCALE GENOMIC DNA]</scope>
    <source>
        <strain evidence="3 4">MEC069</strain>
    </source>
</reference>
<evidence type="ECO:0000313" key="3">
    <source>
        <dbReference type="EMBL" id="TFE86044.1"/>
    </source>
</evidence>
<evidence type="ECO:0000256" key="1">
    <source>
        <dbReference type="ARBA" id="ARBA00004651"/>
    </source>
</evidence>
<dbReference type="CDD" id="cd06174">
    <property type="entry name" value="MFS"/>
    <property type="match status" value="1"/>
</dbReference>
<feature type="transmembrane region" description="Helical" evidence="2">
    <location>
        <begin position="78"/>
        <end position="99"/>
    </location>
</feature>
<keyword evidence="2" id="KW-0472">Membrane</keyword>
<protein>
    <submittedName>
        <fullName evidence="3">MFS transporter</fullName>
    </submittedName>
</protein>
<dbReference type="Pfam" id="PF07690">
    <property type="entry name" value="MFS_1"/>
    <property type="match status" value="1"/>
</dbReference>
<feature type="transmembrane region" description="Helical" evidence="2">
    <location>
        <begin position="310"/>
        <end position="331"/>
    </location>
</feature>
<dbReference type="PANTHER" id="PTHR23526:SF2">
    <property type="entry name" value="MAJOR FACILITATOR SUPERFAMILY (MFS) PROFILE DOMAIN-CONTAINING PROTEIN"/>
    <property type="match status" value="1"/>
</dbReference>
<dbReference type="SUPFAM" id="SSF103473">
    <property type="entry name" value="MFS general substrate transporter"/>
    <property type="match status" value="1"/>
</dbReference>
<feature type="transmembrane region" description="Helical" evidence="2">
    <location>
        <begin position="136"/>
        <end position="159"/>
    </location>
</feature>
<feature type="transmembrane region" description="Helical" evidence="2">
    <location>
        <begin position="383"/>
        <end position="402"/>
    </location>
</feature>
<comment type="subcellular location">
    <subcellularLocation>
        <location evidence="1">Cell membrane</location>
        <topology evidence="1">Multi-pass membrane protein</topology>
    </subcellularLocation>
</comment>
<keyword evidence="4" id="KW-1185">Reference proteome</keyword>
<dbReference type="InterPro" id="IPR036259">
    <property type="entry name" value="MFS_trans_sf"/>
</dbReference>
<feature type="transmembrane region" description="Helical" evidence="2">
    <location>
        <begin position="252"/>
        <end position="278"/>
    </location>
</feature>